<keyword evidence="3" id="KW-1185">Reference proteome</keyword>
<evidence type="ECO:0000256" key="1">
    <source>
        <dbReference type="SAM" id="Phobius"/>
    </source>
</evidence>
<dbReference type="AlphaFoldDB" id="A0A841TCR6"/>
<feature type="transmembrane region" description="Helical" evidence="1">
    <location>
        <begin position="28"/>
        <end position="47"/>
    </location>
</feature>
<evidence type="ECO:0000313" key="3">
    <source>
        <dbReference type="Proteomes" id="UP000574133"/>
    </source>
</evidence>
<comment type="caution">
    <text evidence="2">The sequence shown here is derived from an EMBL/GenBank/DDBJ whole genome shotgun (WGS) entry which is preliminary data.</text>
</comment>
<name>A0A841TCR6_9BACL</name>
<evidence type="ECO:0000313" key="2">
    <source>
        <dbReference type="EMBL" id="MBB6677805.1"/>
    </source>
</evidence>
<reference evidence="2 3" key="1">
    <citation type="submission" date="2020-08" db="EMBL/GenBank/DDBJ databases">
        <title>Cohnella phylogeny.</title>
        <authorList>
            <person name="Dunlap C."/>
        </authorList>
    </citation>
    <scope>NUCLEOTIDE SEQUENCE [LARGE SCALE GENOMIC DNA]</scope>
    <source>
        <strain evidence="2 3">DSM 103658</strain>
    </source>
</reference>
<organism evidence="2 3">
    <name type="scientific">Cohnella lubricantis</name>
    <dbReference type="NCBI Taxonomy" id="2163172"/>
    <lineage>
        <taxon>Bacteria</taxon>
        <taxon>Bacillati</taxon>
        <taxon>Bacillota</taxon>
        <taxon>Bacilli</taxon>
        <taxon>Bacillales</taxon>
        <taxon>Paenibacillaceae</taxon>
        <taxon>Cohnella</taxon>
    </lineage>
</organism>
<proteinExistence type="predicted"/>
<dbReference type="EMBL" id="JACJVN010000037">
    <property type="protein sequence ID" value="MBB6677805.1"/>
    <property type="molecule type" value="Genomic_DNA"/>
</dbReference>
<dbReference type="RefSeq" id="WP_185179085.1">
    <property type="nucleotide sequence ID" value="NZ_CBCSEP010000014.1"/>
</dbReference>
<sequence>MIIINSNPSPQPENVYIEILKQLPWFKLTAPMVLVMPAMIYTGQWLSGLRKFNISKNLLELFPTDQALWTFLMSCMATLIVYLGLSIWHLGANIKKIK</sequence>
<dbReference type="Proteomes" id="UP000574133">
    <property type="component" value="Unassembled WGS sequence"/>
</dbReference>
<keyword evidence="1" id="KW-1133">Transmembrane helix</keyword>
<keyword evidence="1" id="KW-0472">Membrane</keyword>
<keyword evidence="1" id="KW-0812">Transmembrane</keyword>
<accession>A0A841TCR6</accession>
<gene>
    <name evidence="2" type="ORF">H4Q31_10760</name>
</gene>
<feature type="transmembrane region" description="Helical" evidence="1">
    <location>
        <begin position="67"/>
        <end position="88"/>
    </location>
</feature>
<protein>
    <submittedName>
        <fullName evidence="2">Uncharacterized protein</fullName>
    </submittedName>
</protein>